<keyword evidence="3 9" id="KW-0479">Metal-binding</keyword>
<dbReference type="InterPro" id="IPR029035">
    <property type="entry name" value="DHS-like_NAD/FAD-binding_dom"/>
</dbReference>
<feature type="domain" description="Thiamine pyrophosphate enzyme central" evidence="11">
    <location>
        <begin position="202"/>
        <end position="316"/>
    </location>
</feature>
<dbReference type="InterPro" id="IPR012001">
    <property type="entry name" value="Thiamin_PyroP_enz_TPP-bd_dom"/>
</dbReference>
<dbReference type="InterPro" id="IPR047213">
    <property type="entry name" value="TPP_PYR_PDC_IPDC-like"/>
</dbReference>
<accession>A0A060T5R2</accession>
<feature type="domain" description="Thiamine pyrophosphate enzyme TPP-binding" evidence="12">
    <location>
        <begin position="404"/>
        <end position="523"/>
    </location>
</feature>
<protein>
    <submittedName>
        <fullName evidence="14">ARAD1C07018p</fullName>
    </submittedName>
</protein>
<proteinExistence type="inferred from homology"/>
<dbReference type="PANTHER" id="PTHR43452:SF30">
    <property type="entry name" value="PYRUVATE DECARBOXYLASE ISOZYME 1-RELATED"/>
    <property type="match status" value="1"/>
</dbReference>
<keyword evidence="6 10" id="KW-0786">Thiamine pyrophosphate</keyword>
<evidence type="ECO:0000256" key="10">
    <source>
        <dbReference type="RuleBase" id="RU362132"/>
    </source>
</evidence>
<evidence type="ECO:0000259" key="11">
    <source>
        <dbReference type="Pfam" id="PF00205"/>
    </source>
</evidence>
<name>A0A060T5R2_BLAAD</name>
<evidence type="ECO:0000259" key="13">
    <source>
        <dbReference type="Pfam" id="PF02776"/>
    </source>
</evidence>
<dbReference type="Gene3D" id="3.40.50.1220">
    <property type="entry name" value="TPP-binding domain"/>
    <property type="match status" value="1"/>
</dbReference>
<dbReference type="SUPFAM" id="SSF52467">
    <property type="entry name" value="DHS-like NAD/FAD-binding domain"/>
    <property type="match status" value="1"/>
</dbReference>
<dbReference type="CDD" id="cd07038">
    <property type="entry name" value="TPP_PYR_PDC_IPDC_like"/>
    <property type="match status" value="1"/>
</dbReference>
<feature type="domain" description="Thiamine pyrophosphate enzyme N-terminal TPP-binding" evidence="13">
    <location>
        <begin position="6"/>
        <end position="114"/>
    </location>
</feature>
<evidence type="ECO:0000256" key="4">
    <source>
        <dbReference type="ARBA" id="ARBA00022793"/>
    </source>
</evidence>
<dbReference type="InterPro" id="IPR012000">
    <property type="entry name" value="Thiamin_PyroP_enz_cen_dom"/>
</dbReference>
<evidence type="ECO:0000256" key="7">
    <source>
        <dbReference type="ARBA" id="ARBA00023239"/>
    </source>
</evidence>
<keyword evidence="7" id="KW-0456">Lyase</keyword>
<dbReference type="GO" id="GO:0005634">
    <property type="term" value="C:nucleus"/>
    <property type="evidence" value="ECO:0007669"/>
    <property type="project" value="TreeGrafter"/>
</dbReference>
<dbReference type="Pfam" id="PF00205">
    <property type="entry name" value="TPP_enzyme_M"/>
    <property type="match status" value="1"/>
</dbReference>
<organism evidence="14">
    <name type="scientific">Blastobotrys adeninivorans</name>
    <name type="common">Yeast</name>
    <name type="synonym">Arxula adeninivorans</name>
    <dbReference type="NCBI Taxonomy" id="409370"/>
    <lineage>
        <taxon>Eukaryota</taxon>
        <taxon>Fungi</taxon>
        <taxon>Dikarya</taxon>
        <taxon>Ascomycota</taxon>
        <taxon>Saccharomycotina</taxon>
        <taxon>Dipodascomycetes</taxon>
        <taxon>Dipodascales</taxon>
        <taxon>Trichomonascaceae</taxon>
        <taxon>Blastobotrys</taxon>
    </lineage>
</organism>
<keyword evidence="5 9" id="KW-0460">Magnesium</keyword>
<dbReference type="GO" id="GO:0005829">
    <property type="term" value="C:cytosol"/>
    <property type="evidence" value="ECO:0007669"/>
    <property type="project" value="TreeGrafter"/>
</dbReference>
<gene>
    <name evidence="14" type="ORF">GNLVRS02_ARAD1C07018g</name>
</gene>
<evidence type="ECO:0000256" key="5">
    <source>
        <dbReference type="ARBA" id="ARBA00022842"/>
    </source>
</evidence>
<feature type="binding site" evidence="8">
    <location>
        <position position="157"/>
    </location>
    <ligand>
        <name>pyruvate</name>
        <dbReference type="ChEBI" id="CHEBI:15361"/>
        <label>2</label>
        <note>allosteric activator</note>
    </ligand>
</feature>
<dbReference type="PhylomeDB" id="A0A060T5R2"/>
<evidence type="ECO:0000259" key="12">
    <source>
        <dbReference type="Pfam" id="PF02775"/>
    </source>
</evidence>
<dbReference type="CDD" id="cd02005">
    <property type="entry name" value="TPP_PDC_IPDC"/>
    <property type="match status" value="1"/>
</dbReference>
<dbReference type="Pfam" id="PF02775">
    <property type="entry name" value="TPP_enzyme_C"/>
    <property type="match status" value="1"/>
</dbReference>
<reference evidence="14" key="1">
    <citation type="submission" date="2014-02" db="EMBL/GenBank/DDBJ databases">
        <authorList>
            <person name="Genoscope - CEA"/>
        </authorList>
    </citation>
    <scope>NUCLEOTIDE SEQUENCE</scope>
    <source>
        <strain evidence="14">LS3</strain>
    </source>
</reference>
<feature type="binding site" evidence="9">
    <location>
        <position position="473"/>
    </location>
    <ligand>
        <name>Mg(2+)</name>
        <dbReference type="ChEBI" id="CHEBI:18420"/>
    </ligand>
</feature>
<dbReference type="SUPFAM" id="SSF52518">
    <property type="entry name" value="Thiamin diphosphate-binding fold (THDP-binding)"/>
    <property type="match status" value="2"/>
</dbReference>
<dbReference type="GO" id="GO:0000287">
    <property type="term" value="F:magnesium ion binding"/>
    <property type="evidence" value="ECO:0007669"/>
    <property type="project" value="InterPro"/>
</dbReference>
<comment type="cofactor">
    <cofactor evidence="1">
        <name>thiamine diphosphate</name>
        <dbReference type="ChEBI" id="CHEBI:58937"/>
    </cofactor>
</comment>
<feature type="binding site" evidence="8">
    <location>
        <position position="115"/>
    </location>
    <ligand>
        <name>pyruvate</name>
        <dbReference type="ChEBI" id="CHEBI:15361"/>
        <label>1</label>
        <note>substrate; ligand shared between two neighboring subunits</note>
    </ligand>
</feature>
<evidence type="ECO:0000256" key="8">
    <source>
        <dbReference type="PIRSR" id="PIRSR036565-1"/>
    </source>
</evidence>
<keyword evidence="4" id="KW-0210">Decarboxylase</keyword>
<dbReference type="InterPro" id="IPR029061">
    <property type="entry name" value="THDP-binding"/>
</dbReference>
<dbReference type="InterPro" id="IPR047214">
    <property type="entry name" value="TPP_PDC_IPDC"/>
</dbReference>
<comment type="similarity">
    <text evidence="2 10">Belongs to the TPP enzyme family.</text>
</comment>
<feature type="binding site" evidence="9">
    <location>
        <position position="444"/>
    </location>
    <ligand>
        <name>Mg(2+)</name>
        <dbReference type="ChEBI" id="CHEBI:18420"/>
    </ligand>
</feature>
<dbReference type="GO" id="GO:0030976">
    <property type="term" value="F:thiamine pyrophosphate binding"/>
    <property type="evidence" value="ECO:0007669"/>
    <property type="project" value="InterPro"/>
</dbReference>
<dbReference type="PIRSF" id="PIRSF036565">
    <property type="entry name" value="Pyruvt_ip_decrb"/>
    <property type="match status" value="1"/>
</dbReference>
<dbReference type="FunFam" id="3.40.50.970:FF:000019">
    <property type="entry name" value="Pyruvate decarboxylase isozyme"/>
    <property type="match status" value="1"/>
</dbReference>
<feature type="binding site" evidence="9">
    <location>
        <position position="471"/>
    </location>
    <ligand>
        <name>Mg(2+)</name>
        <dbReference type="ChEBI" id="CHEBI:18420"/>
    </ligand>
</feature>
<dbReference type="InterPro" id="IPR012110">
    <property type="entry name" value="PDC/IPDC-like"/>
</dbReference>
<reference evidence="14" key="2">
    <citation type="submission" date="2014-06" db="EMBL/GenBank/DDBJ databases">
        <title>The complete genome of Blastobotrys (Arxula) adeninivorans LS3 - a yeast of biotechnological interest.</title>
        <authorList>
            <person name="Kunze G."/>
            <person name="Gaillardin C."/>
            <person name="Czernicka M."/>
            <person name="Durrens P."/>
            <person name="Martin T."/>
            <person name="Boer E."/>
            <person name="Gabaldon T."/>
            <person name="Cruz J."/>
            <person name="Talla E."/>
            <person name="Marck C."/>
            <person name="Goffeau A."/>
            <person name="Barbe V."/>
            <person name="Baret P."/>
            <person name="Baronian K."/>
            <person name="Beier S."/>
            <person name="Bleykasten C."/>
            <person name="Bode R."/>
            <person name="Casaregola S."/>
            <person name="Despons L."/>
            <person name="Fairhead C."/>
            <person name="Giersberg M."/>
            <person name="Gierski P."/>
            <person name="Hahnel U."/>
            <person name="Hartmann A."/>
            <person name="Jankowska D."/>
            <person name="Jubin C."/>
            <person name="Jung P."/>
            <person name="Lafontaine I."/>
            <person name="Leh-Louis V."/>
            <person name="Lemaire M."/>
            <person name="Marcet-Houben M."/>
            <person name="Mascher M."/>
            <person name="Morel G."/>
            <person name="Richard G.-F."/>
            <person name="Riechen J."/>
            <person name="Sacerdot C."/>
            <person name="Sarkar A."/>
            <person name="Savel G."/>
            <person name="Schacherer J."/>
            <person name="Sherman D."/>
            <person name="Straub M.-L."/>
            <person name="Stein N."/>
            <person name="Thierry A."/>
            <person name="Trautwein-Schult A."/>
            <person name="Westhof E."/>
            <person name="Worch S."/>
            <person name="Dujon B."/>
            <person name="Souciet J.-L."/>
            <person name="Wincker P."/>
            <person name="Scholz U."/>
            <person name="Neuveglise N."/>
        </authorList>
    </citation>
    <scope>NUCLEOTIDE SEQUENCE</scope>
    <source>
        <strain evidence="14">LS3</strain>
    </source>
</reference>
<evidence type="ECO:0000256" key="3">
    <source>
        <dbReference type="ARBA" id="ARBA00022723"/>
    </source>
</evidence>
<feature type="binding site" evidence="8">
    <location>
        <position position="477"/>
    </location>
    <ligand>
        <name>pyruvate</name>
        <dbReference type="ChEBI" id="CHEBI:15361"/>
        <label>1</label>
        <note>substrate; ligand shared between two neighboring subunits</note>
    </ligand>
</feature>
<evidence type="ECO:0000313" key="14">
    <source>
        <dbReference type="EMBL" id="CDP34202.1"/>
    </source>
</evidence>
<dbReference type="InterPro" id="IPR011766">
    <property type="entry name" value="TPP_enzyme_TPP-bd"/>
</dbReference>
<evidence type="ECO:0000256" key="2">
    <source>
        <dbReference type="ARBA" id="ARBA00007812"/>
    </source>
</evidence>
<evidence type="ECO:0000256" key="1">
    <source>
        <dbReference type="ARBA" id="ARBA00001964"/>
    </source>
</evidence>
<dbReference type="Gene3D" id="3.40.50.970">
    <property type="match status" value="2"/>
</dbReference>
<dbReference type="EMBL" id="HG937693">
    <property type="protein sequence ID" value="CDP34202.1"/>
    <property type="molecule type" value="Genomic_DNA"/>
</dbReference>
<evidence type="ECO:0000256" key="6">
    <source>
        <dbReference type="ARBA" id="ARBA00023052"/>
    </source>
</evidence>
<dbReference type="Pfam" id="PF02776">
    <property type="entry name" value="TPP_enzyme_N"/>
    <property type="match status" value="1"/>
</dbReference>
<dbReference type="GO" id="GO:0004737">
    <property type="term" value="F:pyruvate decarboxylase activity"/>
    <property type="evidence" value="ECO:0007669"/>
    <property type="project" value="TreeGrafter"/>
</dbReference>
<feature type="binding site" evidence="8">
    <location>
        <position position="28"/>
    </location>
    <ligand>
        <name>pyruvate</name>
        <dbReference type="ChEBI" id="CHEBI:15361"/>
        <label>1</label>
        <note>substrate; ligand shared between two neighboring subunits</note>
    </ligand>
</feature>
<sequence length="563" mass="61509">MSAIPLGQYLFTRLKQLDVGTVFGAPGDFNLSLLDHLYNVPDMCWAGSTNELNGGYAADGYARIRRLGAIVTTFGVGELSAINALAGAYSEHVGVVHIVGYPSTSAQDSKRMIHHTLGNGDFRAFHRMSSEVSIVSHVLDDIEKAPGQIDDALRAAYVHQRPVYLGIPSNFADMDVPSDLLSAPIDLSLESNPTHAEKEVLSRVVELINKAQRPVILVDAFAVRHGVGNETRQFADKTNFPVFATPTGRSIVDETNPRFGGIYIGFLSNPDVKAVVETADLVLSIGPMPSDFNTASFSYEFSTDNVVEFHFDHTTVCSMDYGGVKMAHLLPRLSEKLTSKELAKPLVPVPSIPTDVPSVKSTDPINHEWLWPRLSGWLRPGDILLSESGTSHFGTLRTKLPSGAAAITSFMWAAIGYTVGAAFGAAMAARDVGDDRRVVLFVGDGSLQMTATEVSSMVRWGLKPYIFVINNDGYTVERLIHGERQTYNDLHMWQYTKMVDLYNAKQGEAHLVESTADLESLFSSNDFSEASKFRVIEVKMPLMDAPSNIKMQTAKMAAANAKK</sequence>
<dbReference type="PANTHER" id="PTHR43452">
    <property type="entry name" value="PYRUVATE DECARBOXYLASE"/>
    <property type="match status" value="1"/>
</dbReference>
<dbReference type="AlphaFoldDB" id="A0A060T5R2"/>
<comment type="cofactor">
    <cofactor evidence="9">
        <name>Mg(2+)</name>
        <dbReference type="ChEBI" id="CHEBI:18420"/>
    </cofactor>
    <text evidence="9">Binds 1 Mg(2+) per subunit.</text>
</comment>
<dbReference type="FunFam" id="3.40.50.970:FF:000024">
    <property type="entry name" value="Pyruvate decarboxylase isozyme"/>
    <property type="match status" value="1"/>
</dbReference>
<evidence type="ECO:0000256" key="9">
    <source>
        <dbReference type="PIRSR" id="PIRSR036565-2"/>
    </source>
</evidence>
<dbReference type="GO" id="GO:0000949">
    <property type="term" value="P:aromatic amino acid family catabolic process to alcohol via Ehrlich pathway"/>
    <property type="evidence" value="ECO:0007669"/>
    <property type="project" value="TreeGrafter"/>
</dbReference>